<reference evidence="3" key="1">
    <citation type="submission" date="2021-05" db="EMBL/GenBank/DDBJ databases">
        <title>Pangenome of Leuconostoc gelidum warrants species status for Leuconostoc gelidum subsp. gasicomitatum.</title>
        <authorList>
            <person name="Johansson P."/>
            <person name="Sade E."/>
            <person name="Hultman J."/>
            <person name="Auvinen P."/>
            <person name="Bjorkroth J."/>
        </authorList>
    </citation>
    <scope>NUCLEOTIDE SEQUENCE</scope>
    <source>
        <strain evidence="3">A.21.4</strain>
    </source>
</reference>
<dbReference type="SUPFAM" id="SSF51445">
    <property type="entry name" value="(Trans)glycosidases"/>
    <property type="match status" value="1"/>
</dbReference>
<dbReference type="PANTHER" id="PTHR10353:SF122">
    <property type="entry name" value="6-PHOSPHO-BETA-GLUCOSIDASE ASCB-RELATED"/>
    <property type="match status" value="1"/>
</dbReference>
<evidence type="ECO:0000313" key="3">
    <source>
        <dbReference type="EMBL" id="MBZ5962441.1"/>
    </source>
</evidence>
<dbReference type="GO" id="GO:0005829">
    <property type="term" value="C:cytosol"/>
    <property type="evidence" value="ECO:0007669"/>
    <property type="project" value="TreeGrafter"/>
</dbReference>
<protein>
    <submittedName>
        <fullName evidence="3">Glycoside hydrolase family 1 protein</fullName>
    </submittedName>
</protein>
<accession>A0A9Q3SVC3</accession>
<dbReference type="InterPro" id="IPR017853">
    <property type="entry name" value="GH"/>
</dbReference>
<evidence type="ECO:0000256" key="1">
    <source>
        <dbReference type="ARBA" id="ARBA00023295"/>
    </source>
</evidence>
<dbReference type="EMBL" id="JAHBFI010000009">
    <property type="protein sequence ID" value="MBZ5962441.1"/>
    <property type="molecule type" value="Genomic_DNA"/>
</dbReference>
<dbReference type="RefSeq" id="WP_224144095.1">
    <property type="nucleotide sequence ID" value="NZ_CBCPIF010000003.1"/>
</dbReference>
<dbReference type="GO" id="GO:0008422">
    <property type="term" value="F:beta-glucosidase activity"/>
    <property type="evidence" value="ECO:0007669"/>
    <property type="project" value="TreeGrafter"/>
</dbReference>
<comment type="similarity">
    <text evidence="2">Belongs to the glycosyl hydrolase 1 family.</text>
</comment>
<proteinExistence type="inferred from homology"/>
<dbReference type="Proteomes" id="UP000752647">
    <property type="component" value="Unassembled WGS sequence"/>
</dbReference>
<dbReference type="PANTHER" id="PTHR10353">
    <property type="entry name" value="GLYCOSYL HYDROLASE"/>
    <property type="match status" value="1"/>
</dbReference>
<dbReference type="Pfam" id="PF00232">
    <property type="entry name" value="Glyco_hydro_1"/>
    <property type="match status" value="1"/>
</dbReference>
<evidence type="ECO:0000256" key="2">
    <source>
        <dbReference type="RuleBase" id="RU003690"/>
    </source>
</evidence>
<sequence length="460" mass="53348">MSEKKFLWGNSVSSMQTEGAWNVDGKGPSVYDVKAADEESSDWKVAIDEYHRYDEDFELMANAGMNCYRFQISWSRVIPDGDGEINEAGLQYYERFIDSLIKHDIVPVVCLYHFDMPLTLAKKFNGLISDHVREAFVRFSKIVIERFSEKIQYWIPFNEQNCMTFEEGFQNSGYLSGSKSIQDLYKISANSLIAYAKIADFVHSFANMKVGGMVAYQEMYPASQSPEDVMYTRKAMEFVNEDFLSFFATGQRSPEVINYMKRNNLSSLNDDINQCLLDYPNMTSDFLAFSYYYSLVIDSQLIIDKTEPNHFMTQGKITNHHLETSDFGWQIDAVGFRNTITKMHNRFMLPVFPAENGIGAFETWHGTGRIEDDYRIAYHKDHINEMMKAIQIDGANVMGYLGWGLIDIPSSKGNVEKRYGFVYVNRSNHDIKDLKRIPKKSYFWFKEFIQEKNTVLRKAY</sequence>
<evidence type="ECO:0000313" key="4">
    <source>
        <dbReference type="Proteomes" id="UP000752647"/>
    </source>
</evidence>
<keyword evidence="1" id="KW-0326">Glycosidase</keyword>
<dbReference type="GO" id="GO:0016052">
    <property type="term" value="P:carbohydrate catabolic process"/>
    <property type="evidence" value="ECO:0007669"/>
    <property type="project" value="TreeGrafter"/>
</dbReference>
<dbReference type="InterPro" id="IPR001360">
    <property type="entry name" value="Glyco_hydro_1"/>
</dbReference>
<comment type="caution">
    <text evidence="3">The sequence shown here is derived from an EMBL/GenBank/DDBJ whole genome shotgun (WGS) entry which is preliminary data.</text>
</comment>
<dbReference type="Gene3D" id="3.20.20.80">
    <property type="entry name" value="Glycosidases"/>
    <property type="match status" value="1"/>
</dbReference>
<dbReference type="PRINTS" id="PR00131">
    <property type="entry name" value="GLHYDRLASE1"/>
</dbReference>
<organism evidence="3 4">
    <name type="scientific">Leuconostoc gasicomitatum</name>
    <dbReference type="NCBI Taxonomy" id="115778"/>
    <lineage>
        <taxon>Bacteria</taxon>
        <taxon>Bacillati</taxon>
        <taxon>Bacillota</taxon>
        <taxon>Bacilli</taxon>
        <taxon>Lactobacillales</taxon>
        <taxon>Lactobacillaceae</taxon>
        <taxon>Leuconostoc</taxon>
        <taxon>Leuconostoc gelidum group</taxon>
    </lineage>
</organism>
<name>A0A9Q3SVC3_9LACO</name>
<dbReference type="AlphaFoldDB" id="A0A9Q3SVC3"/>
<keyword evidence="3" id="KW-0378">Hydrolase</keyword>
<gene>
    <name evidence="3" type="ORF">KIJ12_04615</name>
</gene>